<reference evidence="2" key="1">
    <citation type="submission" date="2021-05" db="EMBL/GenBank/DDBJ databases">
        <authorList>
            <person name="Pietrasiak N."/>
            <person name="Ward R."/>
            <person name="Stajich J.E."/>
            <person name="Kurbessoian T."/>
        </authorList>
    </citation>
    <scope>NUCLEOTIDE SEQUENCE</scope>
    <source>
        <strain evidence="2">GSE-TBD4-15B</strain>
    </source>
</reference>
<dbReference type="GO" id="GO:0004519">
    <property type="term" value="F:endonuclease activity"/>
    <property type="evidence" value="ECO:0007669"/>
    <property type="project" value="UniProtKB-KW"/>
</dbReference>
<dbReference type="Pfam" id="PF05685">
    <property type="entry name" value="Uma2"/>
    <property type="match status" value="1"/>
</dbReference>
<feature type="domain" description="Putative restriction endonuclease" evidence="1">
    <location>
        <begin position="15"/>
        <end position="199"/>
    </location>
</feature>
<keyword evidence="2" id="KW-0540">Nuclease</keyword>
<dbReference type="InterPro" id="IPR011335">
    <property type="entry name" value="Restrct_endonuc-II-like"/>
</dbReference>
<evidence type="ECO:0000313" key="2">
    <source>
        <dbReference type="EMBL" id="MBW4465424.1"/>
    </source>
</evidence>
<dbReference type="PANTHER" id="PTHR34107">
    <property type="entry name" value="SLL0198 PROTEIN-RELATED"/>
    <property type="match status" value="1"/>
</dbReference>
<proteinExistence type="predicted"/>
<reference evidence="2" key="2">
    <citation type="journal article" date="2022" name="Microbiol. Resour. Announc.">
        <title>Metagenome Sequencing to Explore Phylogenomics of Terrestrial Cyanobacteria.</title>
        <authorList>
            <person name="Ward R.D."/>
            <person name="Stajich J.E."/>
            <person name="Johansen J.R."/>
            <person name="Huntemann M."/>
            <person name="Clum A."/>
            <person name="Foster B."/>
            <person name="Foster B."/>
            <person name="Roux S."/>
            <person name="Palaniappan K."/>
            <person name="Varghese N."/>
            <person name="Mukherjee S."/>
            <person name="Reddy T.B.K."/>
            <person name="Daum C."/>
            <person name="Copeland A."/>
            <person name="Chen I.A."/>
            <person name="Ivanova N.N."/>
            <person name="Kyrpides N.C."/>
            <person name="Shapiro N."/>
            <person name="Eloe-Fadrosh E.A."/>
            <person name="Pietrasiak N."/>
        </authorList>
    </citation>
    <scope>NUCLEOTIDE SEQUENCE</scope>
    <source>
        <strain evidence="2">GSE-TBD4-15B</strain>
    </source>
</reference>
<gene>
    <name evidence="2" type="ORF">KME07_08285</name>
</gene>
<evidence type="ECO:0000259" key="1">
    <source>
        <dbReference type="Pfam" id="PF05685"/>
    </source>
</evidence>
<evidence type="ECO:0000313" key="3">
    <source>
        <dbReference type="Proteomes" id="UP000707356"/>
    </source>
</evidence>
<accession>A0A951P9R9</accession>
<dbReference type="Proteomes" id="UP000707356">
    <property type="component" value="Unassembled WGS sequence"/>
</dbReference>
<dbReference type="Gene3D" id="3.90.1570.10">
    <property type="entry name" value="tt1808, chain A"/>
    <property type="match status" value="1"/>
</dbReference>
<dbReference type="PANTHER" id="PTHR34107:SF2">
    <property type="entry name" value="SLL0888 PROTEIN"/>
    <property type="match status" value="1"/>
</dbReference>
<sequence length="206" mass="23437">MTPAVLSKFSEPMTFEEFLSWDDGSERRFELIDGIPMPLSEPNADHEDVADALCDALKAHCLQYALPYVPKRQKQVRLAGELERSRRPDIVMFNQAEWLRMKGKSSPAAAYVCPPMVIAVVSTNWQDDYLTKQAEYETLGILEYWIVDYAALGERRFIGNPKQPTVTVYSLVDAEYQICQFRGADQIISTLFPDWALTAEQVMQCG</sequence>
<dbReference type="AlphaFoldDB" id="A0A951P9R9"/>
<name>A0A951P9R9_9CYAN</name>
<organism evidence="2 3">
    <name type="scientific">Pegethrix bostrychoides GSE-TBD4-15B</name>
    <dbReference type="NCBI Taxonomy" id="2839662"/>
    <lineage>
        <taxon>Bacteria</taxon>
        <taxon>Bacillati</taxon>
        <taxon>Cyanobacteriota</taxon>
        <taxon>Cyanophyceae</taxon>
        <taxon>Oculatellales</taxon>
        <taxon>Oculatellaceae</taxon>
        <taxon>Pegethrix</taxon>
    </lineage>
</organism>
<keyword evidence="2" id="KW-0378">Hydrolase</keyword>
<keyword evidence="2" id="KW-0255">Endonuclease</keyword>
<dbReference type="CDD" id="cd06260">
    <property type="entry name" value="DUF820-like"/>
    <property type="match status" value="1"/>
</dbReference>
<dbReference type="EMBL" id="JAHHHV010000043">
    <property type="protein sequence ID" value="MBW4465424.1"/>
    <property type="molecule type" value="Genomic_DNA"/>
</dbReference>
<comment type="caution">
    <text evidence="2">The sequence shown here is derived from an EMBL/GenBank/DDBJ whole genome shotgun (WGS) entry which is preliminary data.</text>
</comment>
<protein>
    <submittedName>
        <fullName evidence="2">Uma2 family endonuclease</fullName>
    </submittedName>
</protein>
<dbReference type="SUPFAM" id="SSF52980">
    <property type="entry name" value="Restriction endonuclease-like"/>
    <property type="match status" value="1"/>
</dbReference>
<dbReference type="InterPro" id="IPR008538">
    <property type="entry name" value="Uma2"/>
</dbReference>
<dbReference type="InterPro" id="IPR012296">
    <property type="entry name" value="Nuclease_put_TT1808"/>
</dbReference>